<keyword evidence="11 18" id="KW-0808">Transferase</keyword>
<protein>
    <recommendedName>
        <fullName evidence="7 16">ATP phosphoribosyltransferase</fullName>
        <ecNumber evidence="6 16">2.4.2.17</ecNumber>
    </recommendedName>
</protein>
<dbReference type="PANTHER" id="PTHR21403:SF8">
    <property type="entry name" value="ATP PHOSPHORIBOSYLTRANSFERASE"/>
    <property type="match status" value="1"/>
</dbReference>
<dbReference type="GO" id="GO:0005524">
    <property type="term" value="F:ATP binding"/>
    <property type="evidence" value="ECO:0007669"/>
    <property type="project" value="UniProtKB-KW"/>
</dbReference>
<keyword evidence="12" id="KW-0547">Nucleotide-binding</keyword>
<dbReference type="RefSeq" id="WP_025300311.1">
    <property type="nucleotide sequence ID" value="NZ_CP006745.1"/>
</dbReference>
<evidence type="ECO:0000256" key="15">
    <source>
        <dbReference type="ARBA" id="ARBA00024861"/>
    </source>
</evidence>
<comment type="subcellular location">
    <subcellularLocation>
        <location evidence="2">Cytoplasm</location>
    </subcellularLocation>
</comment>
<dbReference type="Pfam" id="PF01634">
    <property type="entry name" value="HisG"/>
    <property type="match status" value="1"/>
</dbReference>
<evidence type="ECO:0000313" key="18">
    <source>
        <dbReference type="EMBL" id="AHC73428.1"/>
    </source>
</evidence>
<dbReference type="GO" id="GO:0003879">
    <property type="term" value="F:ATP phosphoribosyltransferase activity"/>
    <property type="evidence" value="ECO:0007669"/>
    <property type="project" value="UniProtKB-UniRule"/>
</dbReference>
<dbReference type="KEGG" id="efk:P856_194"/>
<evidence type="ECO:0000256" key="13">
    <source>
        <dbReference type="ARBA" id="ARBA00022840"/>
    </source>
</evidence>
<dbReference type="GO" id="GO:0000105">
    <property type="term" value="P:L-histidine biosynthetic process"/>
    <property type="evidence" value="ECO:0007669"/>
    <property type="project" value="UniProtKB-UniRule"/>
</dbReference>
<evidence type="ECO:0000256" key="16">
    <source>
        <dbReference type="NCBIfam" id="TIGR00070"/>
    </source>
</evidence>
<name>V9TUR2_9PROT</name>
<dbReference type="HOGENOM" id="CLU_038115_2_0_5"/>
<dbReference type="eggNOG" id="COG0040">
    <property type="taxonomic scope" value="Bacteria"/>
</dbReference>
<feature type="domain" description="ATP phosphoribosyltransferase catalytic" evidence="17">
    <location>
        <begin position="60"/>
        <end position="214"/>
    </location>
</feature>
<evidence type="ECO:0000256" key="2">
    <source>
        <dbReference type="ARBA" id="ARBA00004496"/>
    </source>
</evidence>
<dbReference type="Proteomes" id="UP000018700">
    <property type="component" value="Chromosome"/>
</dbReference>
<dbReference type="PATRIC" id="fig|1401328.3.peg.185"/>
<sequence>MNTNDKLVLAIPKGRILNAITPLMLRAGVELKDRLSEKYARQLQFATTDPNVEIVLVSSFDVVTFLAFGAAHLAIAGSDVLMEFNHPEVYTPVNLDVSICHLAVAAPAKQCSKKDSYRSSYMRVATKYPNLARNYFAQYGIQAECIKLNGALEMAPNLGLCCRIVDLVQTGSTLKANGLVEIAKIADVSARLAVNRTALKIRPRLVSELIERFRGAVSAT</sequence>
<dbReference type="OrthoDB" id="9806435at2"/>
<keyword evidence="14" id="KW-0368">Histidine biosynthesis</keyword>
<dbReference type="EC" id="2.4.2.17" evidence="6 16"/>
<keyword evidence="10 18" id="KW-0328">Glycosyltransferase</keyword>
<dbReference type="InterPro" id="IPR024893">
    <property type="entry name" value="ATP_PRibTrfase_HisG_short"/>
</dbReference>
<dbReference type="PANTHER" id="PTHR21403">
    <property type="entry name" value="ATP PHOSPHORIBOSYLTRANSFERASE ATP-PRTASE"/>
    <property type="match status" value="1"/>
</dbReference>
<evidence type="ECO:0000256" key="11">
    <source>
        <dbReference type="ARBA" id="ARBA00022679"/>
    </source>
</evidence>
<dbReference type="InterPro" id="IPR013820">
    <property type="entry name" value="ATP_PRibTrfase_cat"/>
</dbReference>
<comment type="function">
    <text evidence="15">Catalyzes the condensation of ATP and 5-phosphoribose 1-diphosphate to form N'-(5'-phosphoribosyl)-ATP (PR-ATP). Has a crucial role in the pathway because the rate of histidine biosynthesis seems to be controlled primarily by regulation of HisG enzymatic activity.</text>
</comment>
<dbReference type="AlphaFoldDB" id="V9TUR2"/>
<evidence type="ECO:0000259" key="17">
    <source>
        <dbReference type="Pfam" id="PF01634"/>
    </source>
</evidence>
<dbReference type="UniPathway" id="UPA00031">
    <property type="reaction ID" value="UER00006"/>
</dbReference>
<evidence type="ECO:0000256" key="14">
    <source>
        <dbReference type="ARBA" id="ARBA00023102"/>
    </source>
</evidence>
<proteinExistence type="inferred from homology"/>
<dbReference type="SUPFAM" id="SSF53850">
    <property type="entry name" value="Periplasmic binding protein-like II"/>
    <property type="match status" value="1"/>
</dbReference>
<evidence type="ECO:0000256" key="8">
    <source>
        <dbReference type="ARBA" id="ARBA00022490"/>
    </source>
</evidence>
<evidence type="ECO:0000256" key="12">
    <source>
        <dbReference type="ARBA" id="ARBA00022741"/>
    </source>
</evidence>
<dbReference type="InterPro" id="IPR001348">
    <property type="entry name" value="ATP_PRibTrfase_HisG"/>
</dbReference>
<evidence type="ECO:0000256" key="7">
    <source>
        <dbReference type="ARBA" id="ARBA00020998"/>
    </source>
</evidence>
<keyword evidence="19" id="KW-1185">Reference proteome</keyword>
<evidence type="ECO:0000313" key="19">
    <source>
        <dbReference type="Proteomes" id="UP000018700"/>
    </source>
</evidence>
<evidence type="ECO:0000256" key="5">
    <source>
        <dbReference type="ARBA" id="ARBA00011496"/>
    </source>
</evidence>
<dbReference type="FunFam" id="3.40.190.10:FF:000008">
    <property type="entry name" value="ATP phosphoribosyltransferase"/>
    <property type="match status" value="1"/>
</dbReference>
<dbReference type="CDD" id="cd13595">
    <property type="entry name" value="PBP2_HisGs"/>
    <property type="match status" value="1"/>
</dbReference>
<comment type="subunit">
    <text evidence="5">Heteromultimer composed of HisG and HisZ subunits.</text>
</comment>
<keyword evidence="9" id="KW-0028">Amino-acid biosynthesis</keyword>
<organism evidence="18 19">
    <name type="scientific">Candidatus Endolissoclinum faulkneri L5</name>
    <dbReference type="NCBI Taxonomy" id="1401328"/>
    <lineage>
        <taxon>Bacteria</taxon>
        <taxon>Pseudomonadati</taxon>
        <taxon>Pseudomonadota</taxon>
        <taxon>Alphaproteobacteria</taxon>
        <taxon>Rhodospirillales</taxon>
        <taxon>Rhodospirillaceae</taxon>
        <taxon>Candidatus Endolissoclinum</taxon>
    </lineage>
</organism>
<evidence type="ECO:0000256" key="4">
    <source>
        <dbReference type="ARBA" id="ARBA00009489"/>
    </source>
</evidence>
<reference evidence="18 19" key="1">
    <citation type="journal article" date="2013" name="PLoS ONE">
        <title>Bacterial endosymbiosis in a chordate host: long-term co-evolution and conservation of secondary metabolism.</title>
        <authorList>
            <person name="Kwan J.C."/>
            <person name="Schmidt E.W."/>
        </authorList>
    </citation>
    <scope>NUCLEOTIDE SEQUENCE [LARGE SCALE GENOMIC DNA]</scope>
    <source>
        <strain evidence="19">faulkneri L5</strain>
    </source>
</reference>
<keyword evidence="8" id="KW-0963">Cytoplasm</keyword>
<evidence type="ECO:0000256" key="1">
    <source>
        <dbReference type="ARBA" id="ARBA00000915"/>
    </source>
</evidence>
<dbReference type="STRING" id="1401328.P856_194"/>
<keyword evidence="13" id="KW-0067">ATP-binding</keyword>
<evidence type="ECO:0000256" key="6">
    <source>
        <dbReference type="ARBA" id="ARBA00011946"/>
    </source>
</evidence>
<comment type="pathway">
    <text evidence="3">Amino-acid biosynthesis; L-histidine biosynthesis; L-histidine from 5-phospho-alpha-D-ribose 1-diphosphate: step 1/9.</text>
</comment>
<dbReference type="GO" id="GO:0005737">
    <property type="term" value="C:cytoplasm"/>
    <property type="evidence" value="ECO:0007669"/>
    <property type="project" value="UniProtKB-SubCell"/>
</dbReference>
<dbReference type="NCBIfam" id="TIGR00070">
    <property type="entry name" value="hisG"/>
    <property type="match status" value="1"/>
</dbReference>
<gene>
    <name evidence="18" type="primary">hisG</name>
    <name evidence="18" type="ORF">P856_194</name>
</gene>
<evidence type="ECO:0000256" key="9">
    <source>
        <dbReference type="ARBA" id="ARBA00022605"/>
    </source>
</evidence>
<accession>V9TUR2</accession>
<comment type="catalytic activity">
    <reaction evidence="1">
        <text>1-(5-phospho-beta-D-ribosyl)-ATP + diphosphate = 5-phospho-alpha-D-ribose 1-diphosphate + ATP</text>
        <dbReference type="Rhea" id="RHEA:18473"/>
        <dbReference type="ChEBI" id="CHEBI:30616"/>
        <dbReference type="ChEBI" id="CHEBI:33019"/>
        <dbReference type="ChEBI" id="CHEBI:58017"/>
        <dbReference type="ChEBI" id="CHEBI:73183"/>
        <dbReference type="EC" id="2.4.2.17"/>
    </reaction>
</comment>
<comment type="similarity">
    <text evidence="4">Belongs to the ATP phosphoribosyltransferase family. Short subfamily.</text>
</comment>
<evidence type="ECO:0000256" key="3">
    <source>
        <dbReference type="ARBA" id="ARBA00004667"/>
    </source>
</evidence>
<dbReference type="Gene3D" id="3.40.190.10">
    <property type="entry name" value="Periplasmic binding protein-like II"/>
    <property type="match status" value="2"/>
</dbReference>
<dbReference type="EMBL" id="CP006745">
    <property type="protein sequence ID" value="AHC73428.1"/>
    <property type="molecule type" value="Genomic_DNA"/>
</dbReference>
<evidence type="ECO:0000256" key="10">
    <source>
        <dbReference type="ARBA" id="ARBA00022676"/>
    </source>
</evidence>